<dbReference type="EMBL" id="KZ525360">
    <property type="protein sequence ID" value="PKU27646.1"/>
    <property type="molecule type" value="Genomic_DNA"/>
</dbReference>
<gene>
    <name evidence="1" type="ORF">llap_22047</name>
</gene>
<reference evidence="2" key="1">
    <citation type="submission" date="2017-11" db="EMBL/GenBank/DDBJ databases">
        <authorList>
            <person name="Lima N.C."/>
            <person name="Parody-Merino A.M."/>
            <person name="Battley P.F."/>
            <person name="Fidler A.E."/>
            <person name="Prosdocimi F."/>
        </authorList>
    </citation>
    <scope>NUCLEOTIDE SEQUENCE [LARGE SCALE GENOMIC DNA]</scope>
</reference>
<evidence type="ECO:0000313" key="2">
    <source>
        <dbReference type="Proteomes" id="UP000233556"/>
    </source>
</evidence>
<protein>
    <submittedName>
        <fullName evidence="1">Uncharacterized protein</fullName>
    </submittedName>
</protein>
<reference evidence="2" key="2">
    <citation type="submission" date="2017-12" db="EMBL/GenBank/DDBJ databases">
        <title>Genome sequence of the Bar-tailed Godwit (Limosa lapponica baueri).</title>
        <authorList>
            <person name="Lima N.C.B."/>
            <person name="Parody-Merino A.M."/>
            <person name="Battley P.F."/>
            <person name="Fidler A.E."/>
            <person name="Prosdocimi F."/>
        </authorList>
    </citation>
    <scope>NUCLEOTIDE SEQUENCE [LARGE SCALE GENOMIC DNA]</scope>
</reference>
<sequence>MNAESFLKDVSTHLAEVIREDGVYRHIRFSRPNTRCMWFDLITWPGHLCYTGDMGTYVFSRVNDMFEFFRKDSASGIPISPGYWSEKCLAVDGGRRSGSVFEYDHDKFLAVINEYLTSWLEDLDEEHHEEVREAFKGDVLDRLEDGDEHGNYRIANEFSMTVDGHELEFTDLWERSFRRFTHHFLWCCYALVWGIDQYDKLSQKEDAA</sequence>
<name>A0A2I0T1G7_LIMLA</name>
<organism evidence="1 2">
    <name type="scientific">Limosa lapponica baueri</name>
    <dbReference type="NCBI Taxonomy" id="1758121"/>
    <lineage>
        <taxon>Eukaryota</taxon>
        <taxon>Metazoa</taxon>
        <taxon>Chordata</taxon>
        <taxon>Craniata</taxon>
        <taxon>Vertebrata</taxon>
        <taxon>Euteleostomi</taxon>
        <taxon>Archelosauria</taxon>
        <taxon>Archosauria</taxon>
        <taxon>Dinosauria</taxon>
        <taxon>Saurischia</taxon>
        <taxon>Theropoda</taxon>
        <taxon>Coelurosauria</taxon>
        <taxon>Aves</taxon>
        <taxon>Neognathae</taxon>
        <taxon>Neoaves</taxon>
        <taxon>Charadriiformes</taxon>
        <taxon>Scolopacidae</taxon>
        <taxon>Limosa</taxon>
    </lineage>
</organism>
<keyword evidence="2" id="KW-1185">Reference proteome</keyword>
<evidence type="ECO:0000313" key="1">
    <source>
        <dbReference type="EMBL" id="PKU27646.1"/>
    </source>
</evidence>
<accession>A0A2I0T1G7</accession>
<proteinExistence type="predicted"/>
<dbReference type="AlphaFoldDB" id="A0A2I0T1G7"/>
<dbReference type="Proteomes" id="UP000233556">
    <property type="component" value="Unassembled WGS sequence"/>
</dbReference>